<protein>
    <submittedName>
        <fullName evidence="3">Uncharacterized protein</fullName>
    </submittedName>
</protein>
<feature type="chain" id="PRO_5040920970" evidence="2">
    <location>
        <begin position="31"/>
        <end position="151"/>
    </location>
</feature>
<evidence type="ECO:0000313" key="3">
    <source>
        <dbReference type="EMBL" id="GLI23339.1"/>
    </source>
</evidence>
<proteinExistence type="predicted"/>
<dbReference type="AlphaFoldDB" id="A0A9W6FK31"/>
<sequence length="151" mass="14855">MSLTARLLLLVALLCGALGLAGTTSGAVLANVGCHHEAAQGTPAKAGPDEVTAAVDATLAASAAPERLSTLHRPARPVATTHPGHAGGASVPSGASCCFGTGCLMACHWVALELVPAVAPLGVGVRLGFATAADRPAGGPEVQLPPPRYRA</sequence>
<accession>A0A9W6FK31</accession>
<evidence type="ECO:0000256" key="1">
    <source>
        <dbReference type="SAM" id="MobiDB-lite"/>
    </source>
</evidence>
<dbReference type="EMBL" id="BSDO01000004">
    <property type="protein sequence ID" value="GLI23339.1"/>
    <property type="molecule type" value="Genomic_DNA"/>
</dbReference>
<evidence type="ECO:0000313" key="6">
    <source>
        <dbReference type="Proteomes" id="UP001245370"/>
    </source>
</evidence>
<dbReference type="RefSeq" id="WP_281808202.1">
    <property type="nucleotide sequence ID" value="NZ_BSDO01000004.1"/>
</dbReference>
<feature type="region of interest" description="Disordered" evidence="1">
    <location>
        <begin position="70"/>
        <end position="89"/>
    </location>
</feature>
<dbReference type="GeneID" id="95763800"/>
<reference evidence="3" key="1">
    <citation type="submission" date="2022-12" db="EMBL/GenBank/DDBJ databases">
        <title>Reference genome sequencing for broad-spectrum identification of bacterial and archaeal isolates by mass spectrometry.</title>
        <authorList>
            <person name="Sekiguchi Y."/>
            <person name="Tourlousse D.M."/>
        </authorList>
    </citation>
    <scope>NUCLEOTIDE SEQUENCE</scope>
    <source>
        <strain evidence="3">301</strain>
    </source>
</reference>
<organism evidence="3 5">
    <name type="scientific">Xanthobacter flavus</name>
    <dbReference type="NCBI Taxonomy" id="281"/>
    <lineage>
        <taxon>Bacteria</taxon>
        <taxon>Pseudomonadati</taxon>
        <taxon>Pseudomonadota</taxon>
        <taxon>Alphaproteobacteria</taxon>
        <taxon>Hyphomicrobiales</taxon>
        <taxon>Xanthobacteraceae</taxon>
        <taxon>Xanthobacter</taxon>
    </lineage>
</organism>
<evidence type="ECO:0000313" key="4">
    <source>
        <dbReference type="EMBL" id="MDR6334640.1"/>
    </source>
</evidence>
<dbReference type="Proteomes" id="UP001144397">
    <property type="component" value="Unassembled WGS sequence"/>
</dbReference>
<comment type="caution">
    <text evidence="3">The sequence shown here is derived from an EMBL/GenBank/DDBJ whole genome shotgun (WGS) entry which is preliminary data.</text>
</comment>
<keyword evidence="6" id="KW-1185">Reference proteome</keyword>
<reference evidence="4 6" key="2">
    <citation type="submission" date="2023-07" db="EMBL/GenBank/DDBJ databases">
        <title>Genomic Encyclopedia of Type Strains, Phase IV (KMG-IV): sequencing the most valuable type-strain genomes for metagenomic binning, comparative biology and taxonomic classification.</title>
        <authorList>
            <person name="Goeker M."/>
        </authorList>
    </citation>
    <scope>NUCLEOTIDE SEQUENCE [LARGE SCALE GENOMIC DNA]</scope>
    <source>
        <strain evidence="4 6">DSM 338</strain>
    </source>
</reference>
<gene>
    <name evidence="4" type="ORF">GGQ86_003122</name>
    <name evidence="3" type="ORF">XFLAVUS301_30130</name>
</gene>
<feature type="signal peptide" evidence="2">
    <location>
        <begin position="1"/>
        <end position="30"/>
    </location>
</feature>
<name>A0A9W6FK31_XANFL</name>
<dbReference type="EMBL" id="JAVDPY010000005">
    <property type="protein sequence ID" value="MDR6334640.1"/>
    <property type="molecule type" value="Genomic_DNA"/>
</dbReference>
<dbReference type="Proteomes" id="UP001245370">
    <property type="component" value="Unassembled WGS sequence"/>
</dbReference>
<keyword evidence="2" id="KW-0732">Signal</keyword>
<evidence type="ECO:0000313" key="5">
    <source>
        <dbReference type="Proteomes" id="UP001144397"/>
    </source>
</evidence>
<evidence type="ECO:0000256" key="2">
    <source>
        <dbReference type="SAM" id="SignalP"/>
    </source>
</evidence>